<feature type="compositionally biased region" description="Low complexity" evidence="1">
    <location>
        <begin position="167"/>
        <end position="180"/>
    </location>
</feature>
<evidence type="ECO:0000313" key="4">
    <source>
        <dbReference type="Proteomes" id="UP000316968"/>
    </source>
</evidence>
<feature type="domain" description="Zinc-ribbon" evidence="2">
    <location>
        <begin position="3"/>
        <end position="23"/>
    </location>
</feature>
<dbReference type="InterPro" id="IPR026870">
    <property type="entry name" value="Zinc_ribbon_dom"/>
</dbReference>
<dbReference type="AlphaFoldDB" id="A0A4Y6UYH8"/>
<reference evidence="3 4" key="1">
    <citation type="submission" date="2019-06" db="EMBL/GenBank/DDBJ databases">
        <title>Saccharibacillus brassicae sp. nov., an endophytic bacterium isolated from Chinese cabbage seeds (Brassica pekinensis).</title>
        <authorList>
            <person name="Jiang L."/>
            <person name="Lee J."/>
            <person name="Kim S.W."/>
        </authorList>
    </citation>
    <scope>NUCLEOTIDE SEQUENCE [LARGE SCALE GENOMIC DNA]</scope>
    <source>
        <strain evidence="4">KCTC 43072 / ATSA2</strain>
    </source>
</reference>
<evidence type="ECO:0000256" key="1">
    <source>
        <dbReference type="SAM" id="MobiDB-lite"/>
    </source>
</evidence>
<feature type="compositionally biased region" description="Low complexity" evidence="1">
    <location>
        <begin position="187"/>
        <end position="200"/>
    </location>
</feature>
<sequence>MRCIQCGAELPAGSRFCSSCGAKQPEAVGRPVEAGIADERREAGDAARAGSVGERPQAEDVAERPQAGSQGDWREAGGAGEPPQAAGAGSMADRPEARPAAAGTESARDPFDRRGRDFGAAAVPPPVAEEPIAVRLTQSGAKPDAPAPGRYSAGAGEEEPPQMRPVSPDARPARSAYAAPADRDRSGSAGRSGSARPSGGRKAAAWVAPTLLAVCAAGALVWQTGYERDVSAETTQIQRSAADAALGGNYEIAESKLSLALAKRPNDSGIRSDLDTVRTIRRLDDRLTDAQRLIGKKDAAGASAVLDEVQRELAGLNGSAYDRLRVQLDKLREKMELVGIRSDAERADSLAELGGLMRTAADYPARDKAPVLELITDRIVKIGGDEAEQAIASGSYYEAAAVVDEARSYVPEAERLIELDKEISSLASDSGGGSAGELIELLGSELQAGTGELKLSDFGQRAQGGKVAFSGTLTNVSNTSMSDLLVEFRAYDAQGTFLGEDWTEVRPGGLKPGETASFADEVKSAGEDAIIVIDSVSWYRE</sequence>
<name>A0A4Y6UYH8_SACBS</name>
<dbReference type="InterPro" id="IPR047676">
    <property type="entry name" value="FxLYD_dom"/>
</dbReference>
<dbReference type="Pfam" id="PF13240">
    <property type="entry name" value="Zn_Ribbon_1"/>
    <property type="match status" value="1"/>
</dbReference>
<keyword evidence="4" id="KW-1185">Reference proteome</keyword>
<feature type="region of interest" description="Disordered" evidence="1">
    <location>
        <begin position="20"/>
        <end position="200"/>
    </location>
</feature>
<evidence type="ECO:0000313" key="3">
    <source>
        <dbReference type="EMBL" id="QDH21578.1"/>
    </source>
</evidence>
<gene>
    <name evidence="3" type="ORF">FFV09_12445</name>
</gene>
<dbReference type="EMBL" id="CP041217">
    <property type="protein sequence ID" value="QDH21578.1"/>
    <property type="molecule type" value="Genomic_DNA"/>
</dbReference>
<dbReference type="Proteomes" id="UP000316968">
    <property type="component" value="Chromosome"/>
</dbReference>
<evidence type="ECO:0000259" key="2">
    <source>
        <dbReference type="Pfam" id="PF13240"/>
    </source>
</evidence>
<dbReference type="KEGG" id="saca:FFV09_12445"/>
<accession>A0A4Y6UYH8</accession>
<dbReference type="OrthoDB" id="1822804at2"/>
<feature type="compositionally biased region" description="Basic and acidic residues" evidence="1">
    <location>
        <begin position="106"/>
        <end position="117"/>
    </location>
</feature>
<proteinExistence type="predicted"/>
<organism evidence="3 4">
    <name type="scientific">Saccharibacillus brassicae</name>
    <dbReference type="NCBI Taxonomy" id="2583377"/>
    <lineage>
        <taxon>Bacteria</taxon>
        <taxon>Bacillati</taxon>
        <taxon>Bacillota</taxon>
        <taxon>Bacilli</taxon>
        <taxon>Bacillales</taxon>
        <taxon>Paenibacillaceae</taxon>
        <taxon>Saccharibacillus</taxon>
    </lineage>
</organism>
<protein>
    <submittedName>
        <fullName evidence="3">Zinc-ribbon domain-containing protein</fullName>
    </submittedName>
</protein>
<dbReference type="NCBIfam" id="NF038353">
    <property type="entry name" value="FxLYD_dom"/>
    <property type="match status" value="1"/>
</dbReference>
<dbReference type="RefSeq" id="WP_141448123.1">
    <property type="nucleotide sequence ID" value="NZ_CP041217.1"/>
</dbReference>